<dbReference type="EMBL" id="JADNRY010000185">
    <property type="protein sequence ID" value="KAF9061995.1"/>
    <property type="molecule type" value="Genomic_DNA"/>
</dbReference>
<organism evidence="1 2">
    <name type="scientific">Rhodocollybia butyracea</name>
    <dbReference type="NCBI Taxonomy" id="206335"/>
    <lineage>
        <taxon>Eukaryota</taxon>
        <taxon>Fungi</taxon>
        <taxon>Dikarya</taxon>
        <taxon>Basidiomycota</taxon>
        <taxon>Agaricomycotina</taxon>
        <taxon>Agaricomycetes</taxon>
        <taxon>Agaricomycetidae</taxon>
        <taxon>Agaricales</taxon>
        <taxon>Marasmiineae</taxon>
        <taxon>Omphalotaceae</taxon>
        <taxon>Rhodocollybia</taxon>
    </lineage>
</organism>
<protein>
    <submittedName>
        <fullName evidence="1">Uncharacterized protein</fullName>
    </submittedName>
</protein>
<keyword evidence="2" id="KW-1185">Reference proteome</keyword>
<comment type="caution">
    <text evidence="1">The sequence shown here is derived from an EMBL/GenBank/DDBJ whole genome shotgun (WGS) entry which is preliminary data.</text>
</comment>
<sequence>MPGILKLQETLVFQSVLEVLTENASARRELFYRVQFLLALSKFDDETLRNMCLTQDENYEKLKKYSEEFEPKNWVIVNEDALHTSPLCLSDLTSYFSLLRKLNARCSLLLEVDAEDEIPSLEPVCQFILAGTVSIRTIVRIIKEFLQHYIQQSSSLQDNVWRY</sequence>
<dbReference type="AlphaFoldDB" id="A0A9P5TZX4"/>
<proteinExistence type="predicted"/>
<reference evidence="1" key="1">
    <citation type="submission" date="2020-11" db="EMBL/GenBank/DDBJ databases">
        <authorList>
            <consortium name="DOE Joint Genome Institute"/>
            <person name="Ahrendt S."/>
            <person name="Riley R."/>
            <person name="Andreopoulos W."/>
            <person name="Labutti K."/>
            <person name="Pangilinan J."/>
            <person name="Ruiz-Duenas F.J."/>
            <person name="Barrasa J.M."/>
            <person name="Sanchez-Garcia M."/>
            <person name="Camarero S."/>
            <person name="Miyauchi S."/>
            <person name="Serrano A."/>
            <person name="Linde D."/>
            <person name="Babiker R."/>
            <person name="Drula E."/>
            <person name="Ayuso-Fernandez I."/>
            <person name="Pacheco R."/>
            <person name="Padilla G."/>
            <person name="Ferreira P."/>
            <person name="Barriuso J."/>
            <person name="Kellner H."/>
            <person name="Castanera R."/>
            <person name="Alfaro M."/>
            <person name="Ramirez L."/>
            <person name="Pisabarro A.G."/>
            <person name="Kuo A."/>
            <person name="Tritt A."/>
            <person name="Lipzen A."/>
            <person name="He G."/>
            <person name="Yan M."/>
            <person name="Ng V."/>
            <person name="Cullen D."/>
            <person name="Martin F."/>
            <person name="Rosso M.-N."/>
            <person name="Henrissat B."/>
            <person name="Hibbett D."/>
            <person name="Martinez A.T."/>
            <person name="Grigoriev I.V."/>
        </authorList>
    </citation>
    <scope>NUCLEOTIDE SEQUENCE</scope>
    <source>
        <strain evidence="1">AH 40177</strain>
    </source>
</reference>
<gene>
    <name evidence="1" type="ORF">BDP27DRAFT_1369208</name>
</gene>
<accession>A0A9P5TZX4</accession>
<evidence type="ECO:0000313" key="2">
    <source>
        <dbReference type="Proteomes" id="UP000772434"/>
    </source>
</evidence>
<dbReference type="Proteomes" id="UP000772434">
    <property type="component" value="Unassembled WGS sequence"/>
</dbReference>
<name>A0A9P5TZX4_9AGAR</name>
<evidence type="ECO:0000313" key="1">
    <source>
        <dbReference type="EMBL" id="KAF9061995.1"/>
    </source>
</evidence>